<evidence type="ECO:0000313" key="3">
    <source>
        <dbReference type="Proteomes" id="UP000050794"/>
    </source>
</evidence>
<accession>A0A183UQI0</accession>
<protein>
    <submittedName>
        <fullName evidence="4">Transmembrane protein</fullName>
    </submittedName>
</protein>
<keyword evidence="1" id="KW-1133">Transmembrane helix</keyword>
<proteinExistence type="predicted"/>
<evidence type="ECO:0000313" key="2">
    <source>
        <dbReference type="EMBL" id="VDM42071.1"/>
    </source>
</evidence>
<dbReference type="Proteomes" id="UP000050794">
    <property type="component" value="Unassembled WGS sequence"/>
</dbReference>
<reference evidence="4" key="1">
    <citation type="submission" date="2016-06" db="UniProtKB">
        <authorList>
            <consortium name="WormBaseParasite"/>
        </authorList>
    </citation>
    <scope>IDENTIFICATION</scope>
</reference>
<feature type="transmembrane region" description="Helical" evidence="1">
    <location>
        <begin position="120"/>
        <end position="142"/>
    </location>
</feature>
<feature type="transmembrane region" description="Helical" evidence="1">
    <location>
        <begin position="52"/>
        <end position="72"/>
    </location>
</feature>
<name>A0A183UQI0_TOXCA</name>
<dbReference type="EMBL" id="UYWY01020605">
    <property type="protein sequence ID" value="VDM42071.1"/>
    <property type="molecule type" value="Genomic_DNA"/>
</dbReference>
<reference evidence="2 3" key="2">
    <citation type="submission" date="2018-11" db="EMBL/GenBank/DDBJ databases">
        <authorList>
            <consortium name="Pathogen Informatics"/>
        </authorList>
    </citation>
    <scope>NUCLEOTIDE SEQUENCE [LARGE SCALE GENOMIC DNA]</scope>
</reference>
<evidence type="ECO:0000256" key="1">
    <source>
        <dbReference type="SAM" id="Phobius"/>
    </source>
</evidence>
<keyword evidence="1" id="KW-0472">Membrane</keyword>
<keyword evidence="1" id="KW-0812">Transmembrane</keyword>
<keyword evidence="3" id="KW-1185">Reference proteome</keyword>
<dbReference type="WBParaSite" id="TCNE_0001075001-mRNA-1">
    <property type="protein sequence ID" value="TCNE_0001075001-mRNA-1"/>
    <property type="gene ID" value="TCNE_0001075001"/>
</dbReference>
<dbReference type="AlphaFoldDB" id="A0A183UQI0"/>
<gene>
    <name evidence="2" type="ORF">TCNE_LOCUS10750</name>
</gene>
<sequence length="197" mass="22162">MSPSKQQFLLENTKAWIDNYQVVKLLRCYGGLLNNDSNSVCKLSLQSTNALYRFYFAGTPTGIAWSVLWYHISWKDVEDLGAEKNNEKEPHIIAANPMGLGNSENITNCYEITHSQCYLIFSQLVNGILTTACVLLGTIGNLHSIKSIHMTNLDKNKGALRSTVLRTFLPYSALTFIALKLLLENKNSEKTIMQQCH</sequence>
<organism evidence="3 4">
    <name type="scientific">Toxocara canis</name>
    <name type="common">Canine roundworm</name>
    <dbReference type="NCBI Taxonomy" id="6265"/>
    <lineage>
        <taxon>Eukaryota</taxon>
        <taxon>Metazoa</taxon>
        <taxon>Ecdysozoa</taxon>
        <taxon>Nematoda</taxon>
        <taxon>Chromadorea</taxon>
        <taxon>Rhabditida</taxon>
        <taxon>Spirurina</taxon>
        <taxon>Ascaridomorpha</taxon>
        <taxon>Ascaridoidea</taxon>
        <taxon>Toxocaridae</taxon>
        <taxon>Toxocara</taxon>
    </lineage>
</organism>
<evidence type="ECO:0000313" key="4">
    <source>
        <dbReference type="WBParaSite" id="TCNE_0001075001-mRNA-1"/>
    </source>
</evidence>